<dbReference type="Proteomes" id="UP000651668">
    <property type="component" value="Unassembled WGS sequence"/>
</dbReference>
<dbReference type="GO" id="GO:0019878">
    <property type="term" value="P:lysine biosynthetic process via aminoadipic acid"/>
    <property type="evidence" value="ECO:0007669"/>
    <property type="project" value="TreeGrafter"/>
</dbReference>
<dbReference type="AlphaFoldDB" id="A0A916UBM2"/>
<dbReference type="Gene3D" id="3.90.470.20">
    <property type="entry name" value="4'-phosphopantetheinyl transferase domain"/>
    <property type="match status" value="2"/>
</dbReference>
<dbReference type="SUPFAM" id="SSF56214">
    <property type="entry name" value="4'-phosphopantetheinyl transferase"/>
    <property type="match status" value="2"/>
</dbReference>
<proteinExistence type="inferred from homology"/>
<sequence>MIPVTVPEWMPFKDFDGKISLDGINIFRIAVNECYAGIVLNMEKILQKDELSRASKFFHTKDKNNYLVRKYYLRKILSCFLTEAPEELQFSTTIRKKPVLQNIEFNVSHSNDYAVIVVSSNPVGIDIEYIHTSFTFDSLLESCFNAEERSFVGTGGERKIRFYSLWTRKEAVLKATAEGIIDNLASLNGLESKVFRNAKTFNLNTFYCDKDYLLSLATLDSIDSFKYWHVSG</sequence>
<gene>
    <name evidence="5" type="ORF">GCM10011387_21440</name>
</gene>
<protein>
    <submittedName>
        <fullName evidence="5">Surfactin biosynthesis protein Sfp</fullName>
    </submittedName>
</protein>
<dbReference type="EMBL" id="BMIL01000006">
    <property type="protein sequence ID" value="GGC67725.1"/>
    <property type="molecule type" value="Genomic_DNA"/>
</dbReference>
<keyword evidence="2" id="KW-0808">Transferase</keyword>
<organism evidence="5 6">
    <name type="scientific">Pedobacter quisquiliarum</name>
    <dbReference type="NCBI Taxonomy" id="1834438"/>
    <lineage>
        <taxon>Bacteria</taxon>
        <taxon>Pseudomonadati</taxon>
        <taxon>Bacteroidota</taxon>
        <taxon>Sphingobacteriia</taxon>
        <taxon>Sphingobacteriales</taxon>
        <taxon>Sphingobacteriaceae</taxon>
        <taxon>Pedobacter</taxon>
    </lineage>
</organism>
<dbReference type="Pfam" id="PF22624">
    <property type="entry name" value="AASDHPPT_N"/>
    <property type="match status" value="1"/>
</dbReference>
<name>A0A916UBM2_9SPHI</name>
<comment type="similarity">
    <text evidence="1">Belongs to the P-Pant transferase superfamily. Gsp/Sfp/HetI/AcpT family.</text>
</comment>
<dbReference type="GO" id="GO:0008897">
    <property type="term" value="F:holo-[acyl-carrier-protein] synthase activity"/>
    <property type="evidence" value="ECO:0007669"/>
    <property type="project" value="InterPro"/>
</dbReference>
<dbReference type="PANTHER" id="PTHR12215:SF10">
    <property type="entry name" value="L-AMINOADIPATE-SEMIALDEHYDE DEHYDROGENASE-PHOSPHOPANTETHEINYL TRANSFERASE"/>
    <property type="match status" value="1"/>
</dbReference>
<evidence type="ECO:0000259" key="4">
    <source>
        <dbReference type="Pfam" id="PF22624"/>
    </source>
</evidence>
<reference evidence="5" key="2">
    <citation type="submission" date="2020-09" db="EMBL/GenBank/DDBJ databases">
        <authorList>
            <person name="Sun Q."/>
            <person name="Zhou Y."/>
        </authorList>
    </citation>
    <scope>NUCLEOTIDE SEQUENCE</scope>
    <source>
        <strain evidence="5">CGMCC 1.15343</strain>
    </source>
</reference>
<feature type="domain" description="4'-phosphopantetheinyl transferase N-terminal" evidence="4">
    <location>
        <begin position="43"/>
        <end position="118"/>
    </location>
</feature>
<dbReference type="RefSeq" id="WP_188626893.1">
    <property type="nucleotide sequence ID" value="NZ_BMIL01000006.1"/>
</dbReference>
<accession>A0A916UBM2</accession>
<dbReference type="GO" id="GO:0005829">
    <property type="term" value="C:cytosol"/>
    <property type="evidence" value="ECO:0007669"/>
    <property type="project" value="TreeGrafter"/>
</dbReference>
<dbReference type="GO" id="GO:0000287">
    <property type="term" value="F:magnesium ion binding"/>
    <property type="evidence" value="ECO:0007669"/>
    <property type="project" value="InterPro"/>
</dbReference>
<dbReference type="InterPro" id="IPR037143">
    <property type="entry name" value="4-PPantetheinyl_Trfase_dom_sf"/>
</dbReference>
<feature type="domain" description="4'-phosphopantetheinyl transferase" evidence="3">
    <location>
        <begin position="122"/>
        <end position="191"/>
    </location>
</feature>
<dbReference type="InterPro" id="IPR055066">
    <property type="entry name" value="AASDHPPT_N"/>
</dbReference>
<dbReference type="InterPro" id="IPR050559">
    <property type="entry name" value="P-Pant_transferase_sf"/>
</dbReference>
<reference evidence="5" key="1">
    <citation type="journal article" date="2014" name="Int. J. Syst. Evol. Microbiol.">
        <title>Complete genome sequence of Corynebacterium casei LMG S-19264T (=DSM 44701T), isolated from a smear-ripened cheese.</title>
        <authorList>
            <consortium name="US DOE Joint Genome Institute (JGI-PGF)"/>
            <person name="Walter F."/>
            <person name="Albersmeier A."/>
            <person name="Kalinowski J."/>
            <person name="Ruckert C."/>
        </authorList>
    </citation>
    <scope>NUCLEOTIDE SEQUENCE</scope>
    <source>
        <strain evidence="5">CGMCC 1.15343</strain>
    </source>
</reference>
<evidence type="ECO:0000256" key="2">
    <source>
        <dbReference type="ARBA" id="ARBA00022679"/>
    </source>
</evidence>
<dbReference type="Pfam" id="PF01648">
    <property type="entry name" value="ACPS"/>
    <property type="match status" value="1"/>
</dbReference>
<comment type="caution">
    <text evidence="5">The sequence shown here is derived from an EMBL/GenBank/DDBJ whole genome shotgun (WGS) entry which is preliminary data.</text>
</comment>
<keyword evidence="6" id="KW-1185">Reference proteome</keyword>
<dbReference type="PANTHER" id="PTHR12215">
    <property type="entry name" value="PHOSPHOPANTETHEINE TRANSFERASE"/>
    <property type="match status" value="1"/>
</dbReference>
<evidence type="ECO:0000313" key="5">
    <source>
        <dbReference type="EMBL" id="GGC67725.1"/>
    </source>
</evidence>
<dbReference type="InterPro" id="IPR008278">
    <property type="entry name" value="4-PPantetheinyl_Trfase_dom"/>
</dbReference>
<evidence type="ECO:0000256" key="1">
    <source>
        <dbReference type="ARBA" id="ARBA00010990"/>
    </source>
</evidence>
<evidence type="ECO:0000259" key="3">
    <source>
        <dbReference type="Pfam" id="PF01648"/>
    </source>
</evidence>
<evidence type="ECO:0000313" key="6">
    <source>
        <dbReference type="Proteomes" id="UP000651668"/>
    </source>
</evidence>